<protein>
    <submittedName>
        <fullName evidence="2">Uncharacterized protein</fullName>
    </submittedName>
</protein>
<keyword evidence="4" id="KW-1185">Reference proteome</keyword>
<feature type="transmembrane region" description="Helical" evidence="1">
    <location>
        <begin position="12"/>
        <end position="35"/>
    </location>
</feature>
<proteinExistence type="predicted"/>
<evidence type="ECO:0000256" key="1">
    <source>
        <dbReference type="SAM" id="Phobius"/>
    </source>
</evidence>
<keyword evidence="1" id="KW-1133">Transmembrane helix</keyword>
<feature type="transmembrane region" description="Helical" evidence="1">
    <location>
        <begin position="110"/>
        <end position="136"/>
    </location>
</feature>
<dbReference type="Proteomes" id="UP000325030">
    <property type="component" value="Chromosome"/>
</dbReference>
<dbReference type="RefSeq" id="WP_054846918.1">
    <property type="nucleotide sequence ID" value="NZ_AP018929.1"/>
</dbReference>
<name>A0A510DS71_9CREN</name>
<dbReference type="AlphaFoldDB" id="A0A510DS71"/>
<organism evidence="2 4">
    <name type="scientific">Sulfuracidifex tepidarius</name>
    <dbReference type="NCBI Taxonomy" id="1294262"/>
    <lineage>
        <taxon>Archaea</taxon>
        <taxon>Thermoproteota</taxon>
        <taxon>Thermoprotei</taxon>
        <taxon>Sulfolobales</taxon>
        <taxon>Sulfolobaceae</taxon>
        <taxon>Sulfuracidifex</taxon>
    </lineage>
</organism>
<dbReference type="OrthoDB" id="34367at2157"/>
<dbReference type="EMBL" id="AP018929">
    <property type="protein sequence ID" value="BBG23004.1"/>
    <property type="molecule type" value="Genomic_DNA"/>
</dbReference>
<reference evidence="2 4" key="2">
    <citation type="journal article" date="2020" name="Int. J. Syst. Evol. Microbiol.">
        <title>Sulfuracidifex tepidarius gen. nov., sp. nov. and transfer of Sulfolobus metallicus Huber and Stetter 1992 to the genus Sulfuracidifex as Sulfuracidifex metallicus comb. nov.</title>
        <authorList>
            <person name="Itoh T."/>
            <person name="Miura T."/>
            <person name="Sakai H.D."/>
            <person name="Kato S."/>
            <person name="Ohkuma M."/>
            <person name="Takashina T."/>
        </authorList>
    </citation>
    <scope>NUCLEOTIDE SEQUENCE [LARGE SCALE GENOMIC DNA]</scope>
    <source>
        <strain evidence="2 4">IC-006</strain>
        <strain evidence="3">IC-007</strain>
    </source>
</reference>
<accession>A0A510DS71</accession>
<reference evidence="5" key="1">
    <citation type="submission" date="2018-09" db="EMBL/GenBank/DDBJ databases">
        <title>Complete Genome Sequencing of Sulfolobus sp. JCM 16834.</title>
        <authorList>
            <person name="Kato S."/>
            <person name="Itoh T."/>
            <person name="Ohkuma M."/>
        </authorList>
    </citation>
    <scope>NUCLEOTIDE SEQUENCE [LARGE SCALE GENOMIC DNA]</scope>
    <source>
        <strain evidence="5">IC-007</strain>
    </source>
</reference>
<keyword evidence="1" id="KW-0812">Transmembrane</keyword>
<dbReference type="KEGG" id="step:IC006_0288"/>
<sequence length="153" mass="17152">MESRRFAWNVGAGIIYALLLTIVITVFDLIAKLFYPPFPILISPLLIVFSYPVLALVELVVLGLMLLFAYPITVKSLNSELGQVRYLSIFGIIGYLIFSLLPYAVHTPYIQTFIGLIIVSILFNGLFSGSLATLMFSKKEESQSKTNLNLRRN</sequence>
<feature type="transmembrane region" description="Helical" evidence="1">
    <location>
        <begin position="41"/>
        <end position="72"/>
    </location>
</feature>
<accession>A0A510DZU3</accession>
<dbReference type="STRING" id="1294262.GCA_001316085_03129"/>
<dbReference type="GeneID" id="41716775"/>
<feature type="transmembrane region" description="Helical" evidence="1">
    <location>
        <begin position="84"/>
        <end position="104"/>
    </location>
</feature>
<gene>
    <name evidence="2" type="ORF">IC006_0288</name>
    <name evidence="3" type="ORF">IC007_0271</name>
</gene>
<evidence type="ECO:0000313" key="5">
    <source>
        <dbReference type="Proteomes" id="UP000325030"/>
    </source>
</evidence>
<evidence type="ECO:0000313" key="3">
    <source>
        <dbReference type="EMBL" id="BBG25766.1"/>
    </source>
</evidence>
<evidence type="ECO:0000313" key="4">
    <source>
        <dbReference type="Proteomes" id="UP000322983"/>
    </source>
</evidence>
<dbReference type="EMBL" id="AP018930">
    <property type="protein sequence ID" value="BBG25766.1"/>
    <property type="molecule type" value="Genomic_DNA"/>
</dbReference>
<keyword evidence="1" id="KW-0472">Membrane</keyword>
<dbReference type="Proteomes" id="UP000322983">
    <property type="component" value="Chromosome"/>
</dbReference>
<evidence type="ECO:0000313" key="2">
    <source>
        <dbReference type="EMBL" id="BBG23004.1"/>
    </source>
</evidence>